<dbReference type="RefSeq" id="WP_173582113.1">
    <property type="nucleotide sequence ID" value="NZ_WOTB01000003.1"/>
</dbReference>
<accession>A0ABX0JLP7</accession>
<reference evidence="5 6" key="1">
    <citation type="journal article" date="2020" name="Int. J. Syst. Evol. Microbiol.">
        <title>Novel acetic acid bacteria from cider fermentations: Acetobacter conturbans sp. nov. and Acetobacter fallax sp. nov.</title>
        <authorList>
            <person name="Sombolestani A.S."/>
            <person name="Cleenwerck I."/>
            <person name="Cnockaert M."/>
            <person name="Borremans W."/>
            <person name="Wieme A.D."/>
            <person name="De Vuyst L."/>
            <person name="Vandamme P."/>
        </authorList>
    </citation>
    <scope>NUCLEOTIDE SEQUENCE [LARGE SCALE GENOMIC DNA]</scope>
    <source>
        <strain evidence="5 6">LMG 30640</strain>
    </source>
</reference>
<evidence type="ECO:0000259" key="4">
    <source>
        <dbReference type="Pfam" id="PF26079"/>
    </source>
</evidence>
<dbReference type="PANTHER" id="PTHR37829">
    <property type="entry name" value="PHAGE-LIKE ELEMENT PBSX PROTEIN XKDT"/>
    <property type="match status" value="1"/>
</dbReference>
<feature type="domain" description="Baseplate protein J-like barrel" evidence="2">
    <location>
        <begin position="92"/>
        <end position="171"/>
    </location>
</feature>
<evidence type="ECO:0000313" key="5">
    <source>
        <dbReference type="EMBL" id="NHN83674.1"/>
    </source>
</evidence>
<evidence type="ECO:0000259" key="2">
    <source>
        <dbReference type="Pfam" id="PF04865"/>
    </source>
</evidence>
<comment type="caution">
    <text evidence="5">The sequence shown here is derived from an EMBL/GenBank/DDBJ whole genome shotgun (WGS) entry which is preliminary data.</text>
</comment>
<comment type="similarity">
    <text evidence="1">Belongs to the Mu gp47/PBSX XkdT family.</text>
</comment>
<evidence type="ECO:0008006" key="7">
    <source>
        <dbReference type="Google" id="ProtNLM"/>
    </source>
</evidence>
<feature type="domain" description="Baseplate J-like central" evidence="3">
    <location>
        <begin position="193"/>
        <end position="283"/>
    </location>
</feature>
<dbReference type="InterPro" id="IPR058530">
    <property type="entry name" value="Baseplate_J-like_C"/>
</dbReference>
<dbReference type="InterPro" id="IPR052399">
    <property type="entry name" value="Phage_Baseplate_Assmbl_Protein"/>
</dbReference>
<feature type="domain" description="Baseplate J-like C-terminal" evidence="4">
    <location>
        <begin position="302"/>
        <end position="369"/>
    </location>
</feature>
<dbReference type="Pfam" id="PF26079">
    <property type="entry name" value="Baseplate_J_C"/>
    <property type="match status" value="1"/>
</dbReference>
<proteinExistence type="inferred from homology"/>
<evidence type="ECO:0000256" key="1">
    <source>
        <dbReference type="ARBA" id="ARBA00038087"/>
    </source>
</evidence>
<organism evidence="5 6">
    <name type="scientific">Acetobacter musti</name>
    <dbReference type="NCBI Taxonomy" id="864732"/>
    <lineage>
        <taxon>Bacteria</taxon>
        <taxon>Pseudomonadati</taxon>
        <taxon>Pseudomonadota</taxon>
        <taxon>Alphaproteobacteria</taxon>
        <taxon>Acetobacterales</taxon>
        <taxon>Acetobacteraceae</taxon>
        <taxon>Acetobacter</taxon>
    </lineage>
</organism>
<dbReference type="EMBL" id="WOTB01000003">
    <property type="protein sequence ID" value="NHN83674.1"/>
    <property type="molecule type" value="Genomic_DNA"/>
</dbReference>
<evidence type="ECO:0000259" key="3">
    <source>
        <dbReference type="Pfam" id="PF26078"/>
    </source>
</evidence>
<name>A0ABX0JLP7_9PROT</name>
<gene>
    <name evidence="5" type="ORF">GOB93_03340</name>
</gene>
<sequence>MPYSRPTLTDLRQQALQDVQSGGIPGVVQLLRFSVLYVLSVVLAGLAHLHYGYLDWIAQQSVPWTATDEYLEAWGALKGIYRKPATVASGQISFVVTTGADIPSGTALVVDGVDVITTADSVVSGTTAILACAAASAGAAGNIALGAVATLSSPVAGVQTTGTVSVAFTGGADEEIDSDLRTRIMAAYAKGGESGSEADFVEWAEAVPGVTRAWANPLGFGAGSVVVHVMFDTARSAEGGFPQGTDGARAGDDRYAAATGDQLLVANALYENQPVESLVIVCSPVAQPVSFVIADLGDDNTSDNRAEIEAALTDMFRRLSAPGGTIHPNYWNEAIAAIGLSQFNVTTPAAPVTAANVGSMPVLGTVEFSA</sequence>
<dbReference type="Proteomes" id="UP000635278">
    <property type="component" value="Unassembled WGS sequence"/>
</dbReference>
<dbReference type="Pfam" id="PF26078">
    <property type="entry name" value="Baseplate_J_M"/>
    <property type="match status" value="1"/>
</dbReference>
<dbReference type="PANTHER" id="PTHR37829:SF3">
    <property type="entry name" value="PROTEIN JAYE-RELATED"/>
    <property type="match status" value="1"/>
</dbReference>
<dbReference type="InterPro" id="IPR058531">
    <property type="entry name" value="Baseplate_J_M"/>
</dbReference>
<dbReference type="InterPro" id="IPR006949">
    <property type="entry name" value="Barrel_Baseplate_J-like"/>
</dbReference>
<keyword evidence="6" id="KW-1185">Reference proteome</keyword>
<dbReference type="Pfam" id="PF04865">
    <property type="entry name" value="Baseplate_J"/>
    <property type="match status" value="1"/>
</dbReference>
<evidence type="ECO:0000313" key="6">
    <source>
        <dbReference type="Proteomes" id="UP000635278"/>
    </source>
</evidence>
<protein>
    <recommendedName>
        <fullName evidence="7">Baseplate protein J-like domain-containing protein</fullName>
    </recommendedName>
</protein>